<sequence length="83" mass="9133">MQNHAAVHCGFDRCIQSQGNVNSKMINREERSVSPCGRYDEKNLTQSDIFGVGGEFTTSTPKVANDSGNESISNDRSEKQHVS</sequence>
<feature type="region of interest" description="Disordered" evidence="1">
    <location>
        <begin position="52"/>
        <end position="83"/>
    </location>
</feature>
<dbReference type="Proteomes" id="UP000887564">
    <property type="component" value="Unplaced"/>
</dbReference>
<dbReference type="AlphaFoldDB" id="A0A914RUD4"/>
<proteinExistence type="predicted"/>
<evidence type="ECO:0000313" key="2">
    <source>
        <dbReference type="Proteomes" id="UP000887564"/>
    </source>
</evidence>
<reference evidence="3" key="1">
    <citation type="submission" date="2022-11" db="UniProtKB">
        <authorList>
            <consortium name="WormBaseParasite"/>
        </authorList>
    </citation>
    <scope>IDENTIFICATION</scope>
</reference>
<dbReference type="WBParaSite" id="PEQ_0001009501-mRNA-1">
    <property type="protein sequence ID" value="PEQ_0001009501-mRNA-1"/>
    <property type="gene ID" value="PEQ_0001009501"/>
</dbReference>
<organism evidence="2 3">
    <name type="scientific">Parascaris equorum</name>
    <name type="common">Equine roundworm</name>
    <dbReference type="NCBI Taxonomy" id="6256"/>
    <lineage>
        <taxon>Eukaryota</taxon>
        <taxon>Metazoa</taxon>
        <taxon>Ecdysozoa</taxon>
        <taxon>Nematoda</taxon>
        <taxon>Chromadorea</taxon>
        <taxon>Rhabditida</taxon>
        <taxon>Spirurina</taxon>
        <taxon>Ascaridomorpha</taxon>
        <taxon>Ascaridoidea</taxon>
        <taxon>Ascarididae</taxon>
        <taxon>Parascaris</taxon>
    </lineage>
</organism>
<feature type="compositionally biased region" description="Polar residues" evidence="1">
    <location>
        <begin position="56"/>
        <end position="72"/>
    </location>
</feature>
<name>A0A914RUD4_PAREQ</name>
<evidence type="ECO:0000313" key="3">
    <source>
        <dbReference type="WBParaSite" id="PEQ_0001009501-mRNA-1"/>
    </source>
</evidence>
<protein>
    <submittedName>
        <fullName evidence="3">Uncharacterized protein</fullName>
    </submittedName>
</protein>
<evidence type="ECO:0000256" key="1">
    <source>
        <dbReference type="SAM" id="MobiDB-lite"/>
    </source>
</evidence>
<accession>A0A914RUD4</accession>
<feature type="compositionally biased region" description="Basic and acidic residues" evidence="1">
    <location>
        <begin position="73"/>
        <end position="83"/>
    </location>
</feature>
<keyword evidence="2" id="KW-1185">Reference proteome</keyword>